<protein>
    <submittedName>
        <fullName evidence="2">Uncharacterized protein</fullName>
    </submittedName>
</protein>
<keyword evidence="3" id="KW-1185">Reference proteome</keyword>
<dbReference type="STRING" id="407821.A0A087USS6"/>
<sequence length="224" mass="25090">MSESEVKKSAPVIEKTPISDEKNTEQRPHRLSKFESGTYLTPQCGCGRNLVSAYNPSSCLLQVLEGDLDQMHLFSYKVPSDCESIILSEKLIFATVKSTSDDQHVLKIISRKFSEISSETSKKKEFLNAEIQKFTFDGEISALYKLVIHHENRNVCVKNPISTSTSISTCTASETVTNSVQNKKSSAFVGYENVTQNFDSIVNEEQELEGCILIQKSCVWECKL</sequence>
<dbReference type="Proteomes" id="UP000054359">
    <property type="component" value="Unassembled WGS sequence"/>
</dbReference>
<reference evidence="2 3" key="1">
    <citation type="submission" date="2013-11" db="EMBL/GenBank/DDBJ databases">
        <title>Genome sequencing of Stegodyphus mimosarum.</title>
        <authorList>
            <person name="Bechsgaard J."/>
        </authorList>
    </citation>
    <scope>NUCLEOTIDE SEQUENCE [LARGE SCALE GENOMIC DNA]</scope>
</reference>
<evidence type="ECO:0000313" key="2">
    <source>
        <dbReference type="EMBL" id="KFM80415.1"/>
    </source>
</evidence>
<proteinExistence type="predicted"/>
<feature type="region of interest" description="Disordered" evidence="1">
    <location>
        <begin position="1"/>
        <end position="32"/>
    </location>
</feature>
<feature type="compositionally biased region" description="Basic and acidic residues" evidence="1">
    <location>
        <begin position="17"/>
        <end position="28"/>
    </location>
</feature>
<accession>A0A087USS6</accession>
<dbReference type="OrthoDB" id="16281at2759"/>
<dbReference type="AlphaFoldDB" id="A0A087USS6"/>
<evidence type="ECO:0000313" key="3">
    <source>
        <dbReference type="Proteomes" id="UP000054359"/>
    </source>
</evidence>
<organism evidence="2 3">
    <name type="scientific">Stegodyphus mimosarum</name>
    <name type="common">African social velvet spider</name>
    <dbReference type="NCBI Taxonomy" id="407821"/>
    <lineage>
        <taxon>Eukaryota</taxon>
        <taxon>Metazoa</taxon>
        <taxon>Ecdysozoa</taxon>
        <taxon>Arthropoda</taxon>
        <taxon>Chelicerata</taxon>
        <taxon>Arachnida</taxon>
        <taxon>Araneae</taxon>
        <taxon>Araneomorphae</taxon>
        <taxon>Entelegynae</taxon>
        <taxon>Eresoidea</taxon>
        <taxon>Eresidae</taxon>
        <taxon>Stegodyphus</taxon>
    </lineage>
</organism>
<evidence type="ECO:0000256" key="1">
    <source>
        <dbReference type="SAM" id="MobiDB-lite"/>
    </source>
</evidence>
<feature type="non-terminal residue" evidence="2">
    <location>
        <position position="224"/>
    </location>
</feature>
<name>A0A087USS6_STEMI</name>
<gene>
    <name evidence="2" type="ORF">X975_11124</name>
</gene>
<dbReference type="EMBL" id="KK121407">
    <property type="protein sequence ID" value="KFM80415.1"/>
    <property type="molecule type" value="Genomic_DNA"/>
</dbReference>